<dbReference type="Proteomes" id="UP001142489">
    <property type="component" value="Unassembled WGS sequence"/>
</dbReference>
<gene>
    <name evidence="10" type="ORF">JRQ81_010369</name>
</gene>
<comment type="caution">
    <text evidence="10">The sequence shown here is derived from an EMBL/GenBank/DDBJ whole genome shotgun (WGS) entry which is preliminary data.</text>
</comment>
<proteinExistence type="inferred from homology"/>
<keyword evidence="11" id="KW-1185">Reference proteome</keyword>
<dbReference type="InterPro" id="IPR006629">
    <property type="entry name" value="LITAF"/>
</dbReference>
<evidence type="ECO:0000256" key="6">
    <source>
        <dbReference type="ARBA" id="ARBA00022833"/>
    </source>
</evidence>
<keyword evidence="7" id="KW-0472">Membrane</keyword>
<evidence type="ECO:0000256" key="4">
    <source>
        <dbReference type="ARBA" id="ARBA00005975"/>
    </source>
</evidence>
<evidence type="ECO:0000259" key="9">
    <source>
        <dbReference type="PROSITE" id="PS51837"/>
    </source>
</evidence>
<reference evidence="10" key="1">
    <citation type="journal article" date="2023" name="DNA Res.">
        <title>Chromosome-level genome assembly of Phrynocephalus forsythii using third-generation DNA sequencing and Hi-C analysis.</title>
        <authorList>
            <person name="Qi Y."/>
            <person name="Zhao W."/>
            <person name="Zhao Y."/>
            <person name="Niu C."/>
            <person name="Cao S."/>
            <person name="Zhang Y."/>
        </authorList>
    </citation>
    <scope>NUCLEOTIDE SEQUENCE</scope>
    <source>
        <tissue evidence="10">Muscle</tissue>
    </source>
</reference>
<feature type="compositionally biased region" description="Basic and acidic residues" evidence="8">
    <location>
        <begin position="274"/>
        <end position="283"/>
    </location>
</feature>
<feature type="region of interest" description="Disordered" evidence="8">
    <location>
        <begin position="260"/>
        <end position="366"/>
    </location>
</feature>
<dbReference type="GO" id="GO:0098560">
    <property type="term" value="C:cytoplasmic side of late endosome membrane"/>
    <property type="evidence" value="ECO:0007669"/>
    <property type="project" value="TreeGrafter"/>
</dbReference>
<evidence type="ECO:0000256" key="8">
    <source>
        <dbReference type="SAM" id="MobiDB-lite"/>
    </source>
</evidence>
<keyword evidence="6" id="KW-0862">Zinc</keyword>
<evidence type="ECO:0000256" key="5">
    <source>
        <dbReference type="ARBA" id="ARBA00022723"/>
    </source>
</evidence>
<dbReference type="EMBL" id="JAPFRF010000021">
    <property type="protein sequence ID" value="KAJ7306003.1"/>
    <property type="molecule type" value="Genomic_DNA"/>
</dbReference>
<comment type="similarity">
    <text evidence="4">Belongs to the CDIP1/LITAF family.</text>
</comment>
<feature type="compositionally biased region" description="Basic residues" evidence="8">
    <location>
        <begin position="309"/>
        <end position="338"/>
    </location>
</feature>
<evidence type="ECO:0000313" key="11">
    <source>
        <dbReference type="Proteomes" id="UP001142489"/>
    </source>
</evidence>
<accession>A0A9Q0X8T5</accession>
<feature type="compositionally biased region" description="Polar residues" evidence="8">
    <location>
        <begin position="355"/>
        <end position="364"/>
    </location>
</feature>
<dbReference type="PANTHER" id="PTHR23292">
    <property type="entry name" value="LIPOPOLYSACCHARIDE-INDUCED TUMOR NECROSIS FACTOR-ALPHA FACTOR"/>
    <property type="match status" value="1"/>
</dbReference>
<sequence>MPLCLMTEPIHLEKCNGQGVGSNQEICKGGQDQGVSSMQECVDSPVQVQKTQKEPSASPRSRVTHKHGSPEVWQKTYRGTMFQERSRLCKEEESCGPDPDKKYIKEKYKNACFPQVKMLLRKVQKVQKESERKGSGKEGKLGILVRKISQTCKAKQKGGVGETFPLSRKNILKRNAQRGSEGAAGYAQPGRHQERIPRPWSNISKQEEQVCMGVACLALLLLCLPDDPKGAGLVAKNQSLCGPFKATRWTAAAQTVHEYNVFPRATPPPPGNVTRREEEERGGDGTGGEGQLLGLVPPSPPRKAGPGKARLRRTRLSGRQSQRGRRRRSSPVQLRRKMAAPSAPSNPPMAPPSYEETTGFNNSAPYPYPVPGYGTGLPTKEGQAPPYPTQPYSVPPGPVAGAPPVTVQAVYVQNPVVFYDRPVQICCPSCNKMIVTRLSHNAGALAWLSCGGLCLLGCWLGCCLIPFCVDALLDVDHSCPNCNALLGSYKRL</sequence>
<feature type="region of interest" description="Disordered" evidence="8">
    <location>
        <begin position="30"/>
        <end position="70"/>
    </location>
</feature>
<dbReference type="Pfam" id="PF10601">
    <property type="entry name" value="zf-LITAF-like"/>
    <property type="match status" value="1"/>
</dbReference>
<organism evidence="10 11">
    <name type="scientific">Phrynocephalus forsythii</name>
    <dbReference type="NCBI Taxonomy" id="171643"/>
    <lineage>
        <taxon>Eukaryota</taxon>
        <taxon>Metazoa</taxon>
        <taxon>Chordata</taxon>
        <taxon>Craniata</taxon>
        <taxon>Vertebrata</taxon>
        <taxon>Euteleostomi</taxon>
        <taxon>Lepidosauria</taxon>
        <taxon>Squamata</taxon>
        <taxon>Bifurcata</taxon>
        <taxon>Unidentata</taxon>
        <taxon>Episquamata</taxon>
        <taxon>Toxicofera</taxon>
        <taxon>Iguania</taxon>
        <taxon>Acrodonta</taxon>
        <taxon>Agamidae</taxon>
        <taxon>Agaminae</taxon>
        <taxon>Phrynocephalus</taxon>
    </lineage>
</organism>
<dbReference type="GO" id="GO:0005634">
    <property type="term" value="C:nucleus"/>
    <property type="evidence" value="ECO:0007669"/>
    <property type="project" value="TreeGrafter"/>
</dbReference>
<dbReference type="GO" id="GO:0008270">
    <property type="term" value="F:zinc ion binding"/>
    <property type="evidence" value="ECO:0007669"/>
    <property type="project" value="TreeGrafter"/>
</dbReference>
<evidence type="ECO:0000313" key="10">
    <source>
        <dbReference type="EMBL" id="KAJ7306003.1"/>
    </source>
</evidence>
<dbReference type="GO" id="GO:0001817">
    <property type="term" value="P:regulation of cytokine production"/>
    <property type="evidence" value="ECO:0007669"/>
    <property type="project" value="TreeGrafter"/>
</dbReference>
<evidence type="ECO:0000256" key="3">
    <source>
        <dbReference type="ARBA" id="ARBA00004630"/>
    </source>
</evidence>
<evidence type="ECO:0000256" key="7">
    <source>
        <dbReference type="ARBA" id="ARBA00023136"/>
    </source>
</evidence>
<evidence type="ECO:0000256" key="2">
    <source>
        <dbReference type="ARBA" id="ARBA00004414"/>
    </source>
</evidence>
<dbReference type="SMART" id="SM00714">
    <property type="entry name" value="LITAF"/>
    <property type="match status" value="1"/>
</dbReference>
<comment type="subcellular location">
    <subcellularLocation>
        <location evidence="1">Endosome membrane</location>
        <topology evidence="1">Peripheral membrane protein</topology>
        <orientation evidence="1">Cytoplasmic side</orientation>
    </subcellularLocation>
    <subcellularLocation>
        <location evidence="2">Late endosome membrane</location>
    </subcellularLocation>
    <subcellularLocation>
        <location evidence="3">Lysosome membrane</location>
        <topology evidence="3">Peripheral membrane protein</topology>
        <orientation evidence="3">Cytoplasmic side</orientation>
    </subcellularLocation>
</comment>
<dbReference type="OrthoDB" id="4713066at2759"/>
<feature type="compositionally biased region" description="Polar residues" evidence="8">
    <location>
        <begin position="46"/>
        <end position="61"/>
    </location>
</feature>
<dbReference type="PANTHER" id="PTHR23292:SF46">
    <property type="entry name" value="LIPOPOLYSACCHARIDE-INDUCED TUMOR NECROSIS FACTOR-ALPHA FACTOR HOMOLOG"/>
    <property type="match status" value="1"/>
</dbReference>
<feature type="domain" description="LITAF" evidence="9">
    <location>
        <begin position="407"/>
        <end position="491"/>
    </location>
</feature>
<dbReference type="AlphaFoldDB" id="A0A9Q0X8T5"/>
<dbReference type="PROSITE" id="PS51837">
    <property type="entry name" value="LITAF"/>
    <property type="match status" value="1"/>
</dbReference>
<evidence type="ECO:0000256" key="1">
    <source>
        <dbReference type="ARBA" id="ARBA00004125"/>
    </source>
</evidence>
<keyword evidence="5" id="KW-0479">Metal-binding</keyword>
<name>A0A9Q0X8T5_9SAUR</name>
<dbReference type="InterPro" id="IPR037519">
    <property type="entry name" value="LITAF_fam"/>
</dbReference>
<protein>
    <recommendedName>
        <fullName evidence="9">LITAF domain-containing protein</fullName>
    </recommendedName>
</protein>
<dbReference type="GO" id="GO:0098574">
    <property type="term" value="C:cytoplasmic side of lysosomal membrane"/>
    <property type="evidence" value="ECO:0007669"/>
    <property type="project" value="TreeGrafter"/>
</dbReference>